<reference evidence="8 9" key="1">
    <citation type="submission" date="2021-12" db="EMBL/GenBank/DDBJ databases">
        <title>Discovery of the Pendulisporaceae a myxobacterial family with distinct sporulation behavior and unique specialized metabolism.</title>
        <authorList>
            <person name="Garcia R."/>
            <person name="Popoff A."/>
            <person name="Bader C.D."/>
            <person name="Loehr J."/>
            <person name="Walesch S."/>
            <person name="Walt C."/>
            <person name="Boldt J."/>
            <person name="Bunk B."/>
            <person name="Haeckl F.J.F.P.J."/>
            <person name="Gunesch A.P."/>
            <person name="Birkelbach J."/>
            <person name="Nuebel U."/>
            <person name="Pietschmann T."/>
            <person name="Bach T."/>
            <person name="Mueller R."/>
        </authorList>
    </citation>
    <scope>NUCLEOTIDE SEQUENCE [LARGE SCALE GENOMIC DNA]</scope>
    <source>
        <strain evidence="8 9">MSr12523</strain>
    </source>
</reference>
<keyword evidence="1" id="KW-0808">Transferase</keyword>
<dbReference type="Gene3D" id="3.30.200.20">
    <property type="entry name" value="Phosphorylase Kinase, domain 1"/>
    <property type="match status" value="1"/>
</dbReference>
<evidence type="ECO:0000256" key="6">
    <source>
        <dbReference type="SAM" id="MobiDB-lite"/>
    </source>
</evidence>
<evidence type="ECO:0000256" key="2">
    <source>
        <dbReference type="ARBA" id="ARBA00022741"/>
    </source>
</evidence>
<dbReference type="InterPro" id="IPR011009">
    <property type="entry name" value="Kinase-like_dom_sf"/>
</dbReference>
<dbReference type="EMBL" id="CP089982">
    <property type="protein sequence ID" value="WXA94138.1"/>
    <property type="molecule type" value="Genomic_DNA"/>
</dbReference>
<evidence type="ECO:0000259" key="7">
    <source>
        <dbReference type="PROSITE" id="PS50011"/>
    </source>
</evidence>
<dbReference type="PROSITE" id="PS50011">
    <property type="entry name" value="PROTEIN_KINASE_DOM"/>
    <property type="match status" value="1"/>
</dbReference>
<evidence type="ECO:0000256" key="5">
    <source>
        <dbReference type="PROSITE-ProRule" id="PRU10141"/>
    </source>
</evidence>
<dbReference type="Proteomes" id="UP001379533">
    <property type="component" value="Chromosome"/>
</dbReference>
<feature type="region of interest" description="Disordered" evidence="6">
    <location>
        <begin position="42"/>
        <end position="73"/>
    </location>
</feature>
<dbReference type="InterPro" id="IPR027383">
    <property type="entry name" value="Znf_put"/>
</dbReference>
<dbReference type="Gene3D" id="1.25.40.10">
    <property type="entry name" value="Tetratricopeptide repeat domain"/>
    <property type="match status" value="3"/>
</dbReference>
<accession>A0ABZ2K614</accession>
<keyword evidence="4 5" id="KW-0067">ATP-binding</keyword>
<dbReference type="Pfam" id="PF00069">
    <property type="entry name" value="Pkinase"/>
    <property type="match status" value="1"/>
</dbReference>
<dbReference type="Gene3D" id="1.10.510.10">
    <property type="entry name" value="Transferase(Phosphotransferase) domain 1"/>
    <property type="match status" value="1"/>
</dbReference>
<dbReference type="PANTHER" id="PTHR43289">
    <property type="entry name" value="MITOGEN-ACTIVATED PROTEIN KINASE KINASE KINASE 20-RELATED"/>
    <property type="match status" value="1"/>
</dbReference>
<keyword evidence="2 5" id="KW-0547">Nucleotide-binding</keyword>
<sequence length="1005" mass="109754">MDRPCPSQEDLQAFATGQLDPASREAIEAHLADCTSCKLFERMPTPDNETLTSHARSPNERHPRRDRSHGASIQPGTLVGRYLVVDLIGTGGMGSVYRAYDPKLNRNVALKLIRVRPRTADDDPPQPRLLREAQALAQVVHPNVVAIFDVGEFREQVFFAMELIEGSTLRDVMRRAAHDPRTSLRLLDQAGRGLAAAHDAGLVHRDFKPENVLVDREQRAKVVDFGLARAVNAHKAADLVSVPRPGESPSMLDLRITETGAFLGTPAYMAPEQYLGQHADARSDQFSFACVAYEALFGQHPFLKGTKISMVALCAGEIVDTGRRLDPAYLRVLRRGLSRDPANRYPSLEHLLDDLARVPRRRRRRGITIAAIACAAGAILGVPAIQKHRAQRCDAAATQALAGIWDTPRREKIEAVFVGDGQAFGRALWKSVAAAVDTYAEQWRNTSVELCRSADGWRSEDSATHARSASCLDERRRELRAATDVLAEGDRDVRARAHEVLLRLGSVSSCLNPAVLAFTRLPAHDAATSNTVERIRDLLAQSRALNDAHKVAPGESAAREALELARKLPDRGLAAEALHHLSMVQETGAEYDASEASIVQALAEAEASGQERLLPLIWLQMIRVIGNSQGRTRDVEPLIPFVQATVERFDPQGPAHVELLFDLGIIETRAGRYEAAAGHLAAALEMSRRVFGENNVFRIEIYQNLAIAEQSLGQLDRASAHIKSALSETEALFGNDYPAIVETLALLAQLLGEQGDSAGMQAVGQRARAIIEQSSSLENKDLGYSLSTLGRAYLADAQPDVALSLYRRAYAMASPNEPNRHARLSGLARAEEMLGQLEVARSSFEEALAMGRRMAGPGHALTILYAVGLGRILRALHREREALQVCTAVLEAAERPPVARGISLAWALSCVGESYEQLGRLPAAVVALERAQKLLEVEAIPPRPLQRGIIGFALARVLWDSGGDRDRARRLATEAADTFRHGGRADAENAVAVETWLTKTSTPQR</sequence>
<dbReference type="InterPro" id="IPR019734">
    <property type="entry name" value="TPR_rpt"/>
</dbReference>
<dbReference type="Pfam" id="PF13374">
    <property type="entry name" value="TPR_10"/>
    <property type="match status" value="1"/>
</dbReference>
<dbReference type="InterPro" id="IPR008271">
    <property type="entry name" value="Ser/Thr_kinase_AS"/>
</dbReference>
<proteinExistence type="predicted"/>
<dbReference type="RefSeq" id="WP_394844740.1">
    <property type="nucleotide sequence ID" value="NZ_CP089982.1"/>
</dbReference>
<dbReference type="Pfam" id="PF13424">
    <property type="entry name" value="TPR_12"/>
    <property type="match status" value="1"/>
</dbReference>
<dbReference type="PROSITE" id="PS00107">
    <property type="entry name" value="PROTEIN_KINASE_ATP"/>
    <property type="match status" value="1"/>
</dbReference>
<dbReference type="PROSITE" id="PS00108">
    <property type="entry name" value="PROTEIN_KINASE_ST"/>
    <property type="match status" value="1"/>
</dbReference>
<dbReference type="Pfam" id="PF13490">
    <property type="entry name" value="zf-HC2"/>
    <property type="match status" value="1"/>
</dbReference>
<dbReference type="InterPro" id="IPR000719">
    <property type="entry name" value="Prot_kinase_dom"/>
</dbReference>
<name>A0ABZ2K614_9BACT</name>
<keyword evidence="3" id="KW-0418">Kinase</keyword>
<dbReference type="InterPro" id="IPR041916">
    <property type="entry name" value="Anti_sigma_zinc_sf"/>
</dbReference>
<dbReference type="SMART" id="SM00028">
    <property type="entry name" value="TPR"/>
    <property type="match status" value="6"/>
</dbReference>
<dbReference type="SUPFAM" id="SSF48452">
    <property type="entry name" value="TPR-like"/>
    <property type="match status" value="2"/>
</dbReference>
<feature type="binding site" evidence="5">
    <location>
        <position position="111"/>
    </location>
    <ligand>
        <name>ATP</name>
        <dbReference type="ChEBI" id="CHEBI:30616"/>
    </ligand>
</feature>
<keyword evidence="9" id="KW-1185">Reference proteome</keyword>
<dbReference type="CDD" id="cd14014">
    <property type="entry name" value="STKc_PknB_like"/>
    <property type="match status" value="1"/>
</dbReference>
<evidence type="ECO:0000256" key="1">
    <source>
        <dbReference type="ARBA" id="ARBA00022679"/>
    </source>
</evidence>
<dbReference type="Gene3D" id="1.10.10.1320">
    <property type="entry name" value="Anti-sigma factor, zinc-finger domain"/>
    <property type="match status" value="1"/>
</dbReference>
<evidence type="ECO:0000313" key="9">
    <source>
        <dbReference type="Proteomes" id="UP001379533"/>
    </source>
</evidence>
<dbReference type="InterPro" id="IPR011990">
    <property type="entry name" value="TPR-like_helical_dom_sf"/>
</dbReference>
<feature type="domain" description="Protein kinase" evidence="7">
    <location>
        <begin position="82"/>
        <end position="356"/>
    </location>
</feature>
<evidence type="ECO:0000313" key="8">
    <source>
        <dbReference type="EMBL" id="WXA94138.1"/>
    </source>
</evidence>
<evidence type="ECO:0000256" key="3">
    <source>
        <dbReference type="ARBA" id="ARBA00022777"/>
    </source>
</evidence>
<dbReference type="SUPFAM" id="SSF56112">
    <property type="entry name" value="Protein kinase-like (PK-like)"/>
    <property type="match status" value="1"/>
</dbReference>
<evidence type="ECO:0000256" key="4">
    <source>
        <dbReference type="ARBA" id="ARBA00022840"/>
    </source>
</evidence>
<dbReference type="PANTHER" id="PTHR43289:SF34">
    <property type="entry name" value="SERINE_THREONINE-PROTEIN KINASE YBDM-RELATED"/>
    <property type="match status" value="1"/>
</dbReference>
<gene>
    <name evidence="8" type="ORF">LZC95_47805</name>
</gene>
<dbReference type="InterPro" id="IPR017441">
    <property type="entry name" value="Protein_kinase_ATP_BS"/>
</dbReference>
<feature type="compositionally biased region" description="Polar residues" evidence="6">
    <location>
        <begin position="47"/>
        <end position="56"/>
    </location>
</feature>
<protein>
    <submittedName>
        <fullName evidence="8">Tetratricopeptide repeat protein</fullName>
    </submittedName>
</protein>
<organism evidence="8 9">
    <name type="scientific">Pendulispora brunnea</name>
    <dbReference type="NCBI Taxonomy" id="2905690"/>
    <lineage>
        <taxon>Bacteria</taxon>
        <taxon>Pseudomonadati</taxon>
        <taxon>Myxococcota</taxon>
        <taxon>Myxococcia</taxon>
        <taxon>Myxococcales</taxon>
        <taxon>Sorangiineae</taxon>
        <taxon>Pendulisporaceae</taxon>
        <taxon>Pendulispora</taxon>
    </lineage>
</organism>